<dbReference type="RefSeq" id="WP_380120007.1">
    <property type="nucleotide sequence ID" value="NZ_JBHSIU010000041.1"/>
</dbReference>
<evidence type="ECO:0000313" key="4">
    <source>
        <dbReference type="EMBL" id="MFC5002173.1"/>
    </source>
</evidence>
<dbReference type="InterPro" id="IPR050570">
    <property type="entry name" value="Cell_wall_metabolism_enzyme"/>
</dbReference>
<dbReference type="PANTHER" id="PTHR21666">
    <property type="entry name" value="PEPTIDASE-RELATED"/>
    <property type="match status" value="1"/>
</dbReference>
<keyword evidence="5" id="KW-1185">Reference proteome</keyword>
<name>A0ABV9W0S8_9ACTN</name>
<gene>
    <name evidence="4" type="ORF">ACFPIJ_30615</name>
</gene>
<dbReference type="EMBL" id="JBHSIU010000041">
    <property type="protein sequence ID" value="MFC5002173.1"/>
    <property type="molecule type" value="Genomic_DNA"/>
</dbReference>
<evidence type="ECO:0000259" key="3">
    <source>
        <dbReference type="Pfam" id="PF01551"/>
    </source>
</evidence>
<comment type="caution">
    <text evidence="4">The sequence shown here is derived from an EMBL/GenBank/DDBJ whole genome shotgun (WGS) entry which is preliminary data.</text>
</comment>
<feature type="compositionally biased region" description="Pro residues" evidence="1">
    <location>
        <begin position="107"/>
        <end position="126"/>
    </location>
</feature>
<keyword evidence="2" id="KW-0732">Signal</keyword>
<keyword evidence="4" id="KW-0378">Hydrolase</keyword>
<accession>A0ABV9W0S8</accession>
<dbReference type="CDD" id="cd12797">
    <property type="entry name" value="M23_peptidase"/>
    <property type="match status" value="1"/>
</dbReference>
<protein>
    <submittedName>
        <fullName evidence="4">M23 family metallopeptidase</fullName>
        <ecNumber evidence="4">3.4.24.-</ecNumber>
    </submittedName>
</protein>
<sequence>MRRRLTILGLAVASSAGLALLAPAATAAPAPLPGTVSSGKMKLTVRAAPTAASAAVGLLRNGAKLALVCSVAGPRTKGKVRTTDRWDRLAGGGHVSDAYVSRRKAPPSCPTPVVTPTPSPTVPLSPTPTPVIVPPTGAVAVGTWVAPVPGKGTSGFRTVSRPTHDGIDIMAARETPIRATAAGTVITVVCNTSGPSCDVDGSPGIKGCGWYVEIHHAGDITTRYCHMIRRPDVTVGQQVTAGQTIGSVGTSGNSSGPHLHFEVHFGRPATRLNAIDPVPFMRTAGAPVA</sequence>
<dbReference type="SUPFAM" id="SSF51261">
    <property type="entry name" value="Duplicated hybrid motif"/>
    <property type="match status" value="1"/>
</dbReference>
<feature type="chain" id="PRO_5047303851" evidence="2">
    <location>
        <begin position="28"/>
        <end position="289"/>
    </location>
</feature>
<feature type="region of interest" description="Disordered" evidence="1">
    <location>
        <begin position="101"/>
        <end position="126"/>
    </location>
</feature>
<dbReference type="GO" id="GO:0016787">
    <property type="term" value="F:hydrolase activity"/>
    <property type="evidence" value="ECO:0007669"/>
    <property type="project" value="UniProtKB-KW"/>
</dbReference>
<evidence type="ECO:0000256" key="1">
    <source>
        <dbReference type="SAM" id="MobiDB-lite"/>
    </source>
</evidence>
<dbReference type="Pfam" id="PF01551">
    <property type="entry name" value="Peptidase_M23"/>
    <property type="match status" value="1"/>
</dbReference>
<dbReference type="InterPro" id="IPR016047">
    <property type="entry name" value="M23ase_b-sheet_dom"/>
</dbReference>
<evidence type="ECO:0000256" key="2">
    <source>
        <dbReference type="SAM" id="SignalP"/>
    </source>
</evidence>
<dbReference type="EC" id="3.4.24.-" evidence="4"/>
<dbReference type="InterPro" id="IPR011055">
    <property type="entry name" value="Dup_hybrid_motif"/>
</dbReference>
<evidence type="ECO:0000313" key="5">
    <source>
        <dbReference type="Proteomes" id="UP001595912"/>
    </source>
</evidence>
<dbReference type="PANTHER" id="PTHR21666:SF270">
    <property type="entry name" value="MUREIN HYDROLASE ACTIVATOR ENVC"/>
    <property type="match status" value="1"/>
</dbReference>
<feature type="signal peptide" evidence="2">
    <location>
        <begin position="1"/>
        <end position="27"/>
    </location>
</feature>
<proteinExistence type="predicted"/>
<organism evidence="4 5">
    <name type="scientific">Dactylosporangium cerinum</name>
    <dbReference type="NCBI Taxonomy" id="1434730"/>
    <lineage>
        <taxon>Bacteria</taxon>
        <taxon>Bacillati</taxon>
        <taxon>Actinomycetota</taxon>
        <taxon>Actinomycetes</taxon>
        <taxon>Micromonosporales</taxon>
        <taxon>Micromonosporaceae</taxon>
        <taxon>Dactylosporangium</taxon>
    </lineage>
</organism>
<dbReference type="Proteomes" id="UP001595912">
    <property type="component" value="Unassembled WGS sequence"/>
</dbReference>
<dbReference type="Gene3D" id="2.70.70.10">
    <property type="entry name" value="Glucose Permease (Domain IIA)"/>
    <property type="match status" value="1"/>
</dbReference>
<reference evidence="5" key="1">
    <citation type="journal article" date="2019" name="Int. J. Syst. Evol. Microbiol.">
        <title>The Global Catalogue of Microorganisms (GCM) 10K type strain sequencing project: providing services to taxonomists for standard genome sequencing and annotation.</title>
        <authorList>
            <consortium name="The Broad Institute Genomics Platform"/>
            <consortium name="The Broad Institute Genome Sequencing Center for Infectious Disease"/>
            <person name="Wu L."/>
            <person name="Ma J."/>
        </authorList>
    </citation>
    <scope>NUCLEOTIDE SEQUENCE [LARGE SCALE GENOMIC DNA]</scope>
    <source>
        <strain evidence="5">CGMCC 4.7152</strain>
    </source>
</reference>
<feature type="domain" description="M23ase beta-sheet core" evidence="3">
    <location>
        <begin position="163"/>
        <end position="265"/>
    </location>
</feature>